<evidence type="ECO:0000313" key="2">
    <source>
        <dbReference type="Proteomes" id="UP000199029"/>
    </source>
</evidence>
<accession>A0A1I6BPA9</accession>
<gene>
    <name evidence="1" type="ORF">SAMN04515668_4882</name>
</gene>
<keyword evidence="2" id="KW-1185">Reference proteome</keyword>
<evidence type="ECO:0000313" key="1">
    <source>
        <dbReference type="EMBL" id="SFQ82768.1"/>
    </source>
</evidence>
<sequence>MHPLSTVQEWLEAGKQIGTNFSYEKAGQTHWASVGVQWWNGAYKIYLSDIAEALMAMSEEHLQEEVIEVARYEDIAPVLAMKTSVKLENLAPCKGRKVFNPKFS</sequence>
<dbReference type="OrthoDB" id="5521206at2"/>
<dbReference type="AlphaFoldDB" id="A0A1I6BPA9"/>
<name>A0A1I6BPA9_HYMAR</name>
<dbReference type="Proteomes" id="UP000199029">
    <property type="component" value="Unassembled WGS sequence"/>
</dbReference>
<reference evidence="2" key="1">
    <citation type="submission" date="2016-10" db="EMBL/GenBank/DDBJ databases">
        <authorList>
            <person name="Varghese N."/>
            <person name="Submissions S."/>
        </authorList>
    </citation>
    <scope>NUCLEOTIDE SEQUENCE [LARGE SCALE GENOMIC DNA]</scope>
    <source>
        <strain evidence="2">OR362-8,ATCC BAA-1266,JCM 13504</strain>
    </source>
</reference>
<dbReference type="EMBL" id="FOXS01000010">
    <property type="protein sequence ID" value="SFQ82768.1"/>
    <property type="molecule type" value="Genomic_DNA"/>
</dbReference>
<organism evidence="1 2">
    <name type="scientific">Hymenobacter arizonensis</name>
    <name type="common">Siccationidurans arizonensis</name>
    <dbReference type="NCBI Taxonomy" id="1227077"/>
    <lineage>
        <taxon>Bacteria</taxon>
        <taxon>Pseudomonadati</taxon>
        <taxon>Bacteroidota</taxon>
        <taxon>Cytophagia</taxon>
        <taxon>Cytophagales</taxon>
        <taxon>Hymenobacteraceae</taxon>
        <taxon>Hymenobacter</taxon>
    </lineage>
</organism>
<dbReference type="RefSeq" id="WP_092678909.1">
    <property type="nucleotide sequence ID" value="NZ_FOXS01000010.1"/>
</dbReference>
<proteinExistence type="predicted"/>
<protein>
    <submittedName>
        <fullName evidence="1">Uncharacterized protein</fullName>
    </submittedName>
</protein>